<dbReference type="SMART" id="SM00066">
    <property type="entry name" value="GAL4"/>
    <property type="match status" value="1"/>
</dbReference>
<proteinExistence type="predicted"/>
<protein>
    <recommendedName>
        <fullName evidence="5">Zn(2)-C6 fungal-type domain-containing protein</fullName>
    </recommendedName>
</protein>
<dbReference type="GO" id="GO:0000981">
    <property type="term" value="F:DNA-binding transcription factor activity, RNA polymerase II-specific"/>
    <property type="evidence" value="ECO:0007669"/>
    <property type="project" value="InterPro"/>
</dbReference>
<reference evidence="6" key="2">
    <citation type="submission" date="2024-02" db="EMBL/GenBank/DDBJ databases">
        <title>Comparative genomics of Cryptococcus and Kwoniella reveals pathogenesis evolution and contrasting modes of karyotype evolution via chromosome fusion or intercentromeric recombination.</title>
        <authorList>
            <person name="Coelho M.A."/>
            <person name="David-Palma M."/>
            <person name="Shea T."/>
            <person name="Bowers K."/>
            <person name="McGinley-Smith S."/>
            <person name="Mohammad A.W."/>
            <person name="Gnirke A."/>
            <person name="Yurkov A.M."/>
            <person name="Nowrousian M."/>
            <person name="Sun S."/>
            <person name="Cuomo C.A."/>
            <person name="Heitman J."/>
        </authorList>
    </citation>
    <scope>NUCLEOTIDE SEQUENCE</scope>
    <source>
        <strain evidence="6">CBS 10117</strain>
    </source>
</reference>
<dbReference type="SMART" id="SM00906">
    <property type="entry name" value="Fungal_trans"/>
    <property type="match status" value="1"/>
</dbReference>
<keyword evidence="3" id="KW-0238">DNA-binding</keyword>
<dbReference type="EMBL" id="CP144534">
    <property type="protein sequence ID" value="WWC62260.1"/>
    <property type="molecule type" value="Genomic_DNA"/>
</dbReference>
<evidence type="ECO:0000256" key="4">
    <source>
        <dbReference type="ARBA" id="ARBA00023242"/>
    </source>
</evidence>
<evidence type="ECO:0000256" key="2">
    <source>
        <dbReference type="ARBA" id="ARBA00022723"/>
    </source>
</evidence>
<keyword evidence="4" id="KW-0539">Nucleus</keyword>
<comment type="subcellular location">
    <subcellularLocation>
        <location evidence="1">Nucleus</location>
    </subcellularLocation>
</comment>
<dbReference type="AlphaFoldDB" id="A0AAJ8KRJ3"/>
<dbReference type="InterPro" id="IPR001138">
    <property type="entry name" value="Zn2Cys6_DnaBD"/>
</dbReference>
<dbReference type="KEGG" id="kdj:28967860"/>
<evidence type="ECO:0000313" key="6">
    <source>
        <dbReference type="EMBL" id="WWC62260.1"/>
    </source>
</evidence>
<dbReference type="Pfam" id="PF00172">
    <property type="entry name" value="Zn_clus"/>
    <property type="match status" value="1"/>
</dbReference>
<organism evidence="6 7">
    <name type="scientific">Kwoniella dejecticola CBS 10117</name>
    <dbReference type="NCBI Taxonomy" id="1296121"/>
    <lineage>
        <taxon>Eukaryota</taxon>
        <taxon>Fungi</taxon>
        <taxon>Dikarya</taxon>
        <taxon>Basidiomycota</taxon>
        <taxon>Agaricomycotina</taxon>
        <taxon>Tremellomycetes</taxon>
        <taxon>Tremellales</taxon>
        <taxon>Cryptococcaceae</taxon>
        <taxon>Kwoniella</taxon>
    </lineage>
</organism>
<reference evidence="6" key="1">
    <citation type="submission" date="2013-07" db="EMBL/GenBank/DDBJ databases">
        <authorList>
            <consortium name="The Broad Institute Genome Sequencing Platform"/>
            <person name="Cuomo C."/>
            <person name="Litvintseva A."/>
            <person name="Chen Y."/>
            <person name="Heitman J."/>
            <person name="Sun S."/>
            <person name="Springer D."/>
            <person name="Dromer F."/>
            <person name="Young S.K."/>
            <person name="Zeng Q."/>
            <person name="Gargeya S."/>
            <person name="Fitzgerald M."/>
            <person name="Abouelleil A."/>
            <person name="Alvarado L."/>
            <person name="Berlin A.M."/>
            <person name="Chapman S.B."/>
            <person name="Dewar J."/>
            <person name="Goldberg J."/>
            <person name="Griggs A."/>
            <person name="Gujja S."/>
            <person name="Hansen M."/>
            <person name="Howarth C."/>
            <person name="Imamovic A."/>
            <person name="Larimer J."/>
            <person name="McCowan C."/>
            <person name="Murphy C."/>
            <person name="Pearson M."/>
            <person name="Priest M."/>
            <person name="Roberts A."/>
            <person name="Saif S."/>
            <person name="Shea T."/>
            <person name="Sykes S."/>
            <person name="Wortman J."/>
            <person name="Nusbaum C."/>
            <person name="Birren B."/>
        </authorList>
    </citation>
    <scope>NUCLEOTIDE SEQUENCE</scope>
    <source>
        <strain evidence="6">CBS 10117</strain>
    </source>
</reference>
<dbReference type="Pfam" id="PF04082">
    <property type="entry name" value="Fungal_trans"/>
    <property type="match status" value="1"/>
</dbReference>
<evidence type="ECO:0000259" key="5">
    <source>
        <dbReference type="PROSITE" id="PS50048"/>
    </source>
</evidence>
<dbReference type="RefSeq" id="XP_065825123.1">
    <property type="nucleotide sequence ID" value="XM_065969051.1"/>
</dbReference>
<dbReference type="GO" id="GO:0006351">
    <property type="term" value="P:DNA-templated transcription"/>
    <property type="evidence" value="ECO:0007669"/>
    <property type="project" value="InterPro"/>
</dbReference>
<dbReference type="PROSITE" id="PS00463">
    <property type="entry name" value="ZN2_CY6_FUNGAL_1"/>
    <property type="match status" value="1"/>
</dbReference>
<dbReference type="GO" id="GO:0008270">
    <property type="term" value="F:zinc ion binding"/>
    <property type="evidence" value="ECO:0007669"/>
    <property type="project" value="InterPro"/>
</dbReference>
<dbReference type="GO" id="GO:0003677">
    <property type="term" value="F:DNA binding"/>
    <property type="evidence" value="ECO:0007669"/>
    <property type="project" value="UniProtKB-KW"/>
</dbReference>
<dbReference type="CDD" id="cd12148">
    <property type="entry name" value="fungal_TF_MHR"/>
    <property type="match status" value="1"/>
</dbReference>
<dbReference type="GO" id="GO:0005634">
    <property type="term" value="C:nucleus"/>
    <property type="evidence" value="ECO:0007669"/>
    <property type="project" value="UniProtKB-SubCell"/>
</dbReference>
<evidence type="ECO:0000313" key="7">
    <source>
        <dbReference type="Proteomes" id="UP000078595"/>
    </source>
</evidence>
<dbReference type="SUPFAM" id="SSF57701">
    <property type="entry name" value="Zn2/Cys6 DNA-binding domain"/>
    <property type="match status" value="1"/>
</dbReference>
<dbReference type="PANTHER" id="PTHR46910:SF3">
    <property type="entry name" value="HALOTOLERANCE PROTEIN 9-RELATED"/>
    <property type="match status" value="1"/>
</dbReference>
<feature type="domain" description="Zn(2)-C6 fungal-type" evidence="5">
    <location>
        <begin position="24"/>
        <end position="55"/>
    </location>
</feature>
<dbReference type="CDD" id="cd00067">
    <property type="entry name" value="GAL4"/>
    <property type="match status" value="1"/>
</dbReference>
<sequence>MNPRTQDSPQGQTASIKRKRTSRACDYCRSHRIRCERDGAYDSTCIHCKTYGLVCASVAPAPRSHRTRVALHARFSAEEVESQGLEPGYAGPTSVFHMIGNVVHASPSEDIRSYDETYDIFRKALSSSDNLPSEGVLYGRYVSANGGWQAQNASALLKLDVLSEQLSSIAGKETVLDDLLLTCITKILPVFPVVTVSECVGRDKPSDVLWLYYTMKDYDSTPHSPLPKIVRLVHYGLASMSRSVPTPIRQSIIRAVREELDASLQLSKQTSLSTVQLLITLFFSLEMHEDDPTENRSLLWQRTGLGIRGALDMGLHRSVSNSMIPCGQLHRRRRVWGSCVIADRWLALQYGQPLTIDLDYCDAPLPFWWPDHVPDLDDVTAIPILHKVAPSFRFLSELTSLSILLGRAYSLSSSRMHLAKSQDLMFYNLQNDIEAWKSQIPAVWNYSPLLEIPAMENLLQLFLVATEYTFLKPFFPQNVSGLPAHINFRPAHGSIDRLVERAINSLFWLSSEEGTFYLDVWSMTAYPAFLCMMVVATDIVQRTDVIIASASLAGLEAIRSWSEVEGPGGKWVNREQLLEAVKLLKIAEVL</sequence>
<keyword evidence="7" id="KW-1185">Reference proteome</keyword>
<dbReference type="Gene3D" id="4.10.240.10">
    <property type="entry name" value="Zn(2)-C6 fungal-type DNA-binding domain"/>
    <property type="match status" value="1"/>
</dbReference>
<dbReference type="PANTHER" id="PTHR46910">
    <property type="entry name" value="TRANSCRIPTION FACTOR PDR1"/>
    <property type="match status" value="1"/>
</dbReference>
<dbReference type="InterPro" id="IPR050987">
    <property type="entry name" value="AtrR-like"/>
</dbReference>
<evidence type="ECO:0000256" key="3">
    <source>
        <dbReference type="ARBA" id="ARBA00023125"/>
    </source>
</evidence>
<evidence type="ECO:0000256" key="1">
    <source>
        <dbReference type="ARBA" id="ARBA00004123"/>
    </source>
</evidence>
<dbReference type="InterPro" id="IPR036864">
    <property type="entry name" value="Zn2-C6_fun-type_DNA-bd_sf"/>
</dbReference>
<keyword evidence="2" id="KW-0479">Metal-binding</keyword>
<dbReference type="GeneID" id="28967860"/>
<dbReference type="InterPro" id="IPR007219">
    <property type="entry name" value="XnlR_reg_dom"/>
</dbReference>
<dbReference type="Proteomes" id="UP000078595">
    <property type="component" value="Chromosome 5"/>
</dbReference>
<gene>
    <name evidence="6" type="ORF">I303_104856</name>
</gene>
<dbReference type="PROSITE" id="PS50048">
    <property type="entry name" value="ZN2_CY6_FUNGAL_2"/>
    <property type="match status" value="1"/>
</dbReference>
<accession>A0AAJ8KRJ3</accession>
<name>A0AAJ8KRJ3_9TREE</name>